<dbReference type="OMA" id="VLYNPQY"/>
<evidence type="ECO:0000256" key="2">
    <source>
        <dbReference type="ARBA" id="ARBA00022676"/>
    </source>
</evidence>
<keyword evidence="4" id="KW-0472">Membrane</keyword>
<dbReference type="SUPFAM" id="SSF53756">
    <property type="entry name" value="UDP-Glycosyltransferase/glycogen phosphorylase"/>
    <property type="match status" value="2"/>
</dbReference>
<evidence type="ECO:0000256" key="4">
    <source>
        <dbReference type="SAM" id="Phobius"/>
    </source>
</evidence>
<feature type="transmembrane region" description="Helical" evidence="4">
    <location>
        <begin position="485"/>
        <end position="504"/>
    </location>
</feature>
<evidence type="ECO:0000313" key="6">
    <source>
        <dbReference type="EMBL" id="SSX23557.1"/>
    </source>
</evidence>
<reference evidence="6" key="1">
    <citation type="submission" date="2018-07" db="EMBL/GenBank/DDBJ databases">
        <authorList>
            <person name="Quirk P.G."/>
            <person name="Krulwich T.A."/>
        </authorList>
    </citation>
    <scope>NUCLEOTIDE SEQUENCE</scope>
</reference>
<gene>
    <name evidence="6" type="primary">CSON009258</name>
</gene>
<accession>A0A336M5A3</accession>
<dbReference type="FunFam" id="3.40.50.2000:FF:000021">
    <property type="entry name" value="UDP-glucuronosyltransferase"/>
    <property type="match status" value="1"/>
</dbReference>
<keyword evidence="2" id="KW-0328">Glycosyltransferase</keyword>
<organism evidence="6">
    <name type="scientific">Culicoides sonorensis</name>
    <name type="common">Biting midge</name>
    <dbReference type="NCBI Taxonomy" id="179676"/>
    <lineage>
        <taxon>Eukaryota</taxon>
        <taxon>Metazoa</taxon>
        <taxon>Ecdysozoa</taxon>
        <taxon>Arthropoda</taxon>
        <taxon>Hexapoda</taxon>
        <taxon>Insecta</taxon>
        <taxon>Pterygota</taxon>
        <taxon>Neoptera</taxon>
        <taxon>Endopterygota</taxon>
        <taxon>Diptera</taxon>
        <taxon>Nematocera</taxon>
        <taxon>Chironomoidea</taxon>
        <taxon>Ceratopogonidae</taxon>
        <taxon>Ceratopogoninae</taxon>
        <taxon>Culicoides</taxon>
        <taxon>Monoculicoides</taxon>
    </lineage>
</organism>
<proteinExistence type="inferred from homology"/>
<evidence type="ECO:0000256" key="3">
    <source>
        <dbReference type="ARBA" id="ARBA00022679"/>
    </source>
</evidence>
<keyword evidence="4" id="KW-1133">Transmembrane helix</keyword>
<dbReference type="InterPro" id="IPR050271">
    <property type="entry name" value="UDP-glycosyltransferase"/>
</dbReference>
<dbReference type="VEuPathDB" id="VectorBase:CSON009258"/>
<dbReference type="PANTHER" id="PTHR48043">
    <property type="entry name" value="EG:EG0003.4 PROTEIN-RELATED"/>
    <property type="match status" value="1"/>
</dbReference>
<dbReference type="EMBL" id="UFQT01000364">
    <property type="protein sequence ID" value="SSX23557.1"/>
    <property type="molecule type" value="Genomic_DNA"/>
</dbReference>
<sequence>MKTVKIFLIFLMIKFSYSANILGIISLPSGSHLVWNKNLYQALAQRGHNITVIAADIDKKNENKNIHYIHADAYKSIDFGNVTLLDTVFDEMSPFMTVIFAANYYKMSCDGFLKSDGFKTLLNYPDDFKFDLVIYDFTAGPCLLGFLHKFNYPPIVGVSPFSAPPNTFDLAGGHKKPAYVLHYGIADENDQLSYFKRLRNTLVYLWDDIYQKYFFIPSIDKMMRKSYQFKDLPYAGDLENMITLALVNTHYSIENTEPMPASVIPVGGLQIRDPKPLEGDIKNFVESGKKGTILFSLGTNIRSDFMDQKNRQMFIDTFEKFPQYNFIWKFESDIGLKLPSNVKISPWLNQNDILADKNVKAFISHGGLLSTQEAAWYGVPVVGIPFFVDQSKNVKRGLNAGTHIELSFKTLSVSVLENALKEILENPKYTQNAQRRSKLFRDMPEKPLDRGIFWIEWMLRHKDDHSSIIPPSKKMSWFISNSYDIILTFVVLLHLIIFGTIKLMKKLKTKNEIVVNVSLNAYYKNLWHAMQFMMTSVQFSIVFDQSLTKMHQCHILPFILFSFINGIFCANILGNHALMLALAERGHNVTVFSPDPETRDIPSTLHYIHAEKAYEIIANDPHGLNLLGGVNNSAFEEAKTPWRFGELGCRGIIGSIGFQTLLNYPDDFKFDAVIYDFTCGPCLLGFVHKFNNPPLIGVTAFGTPHYTNDIMGGHKTDAFVPHFALEYGNEMNLIERFHNVLVHGFDYMYREFIAIPSQEAMMRQYFPKSPDFGVIERQMRIALVNTHFAYEYTEPTPPNIIQVGGLQIKDPKPLNEKIRQFIESARKGTILFSLGSNMKSEMMDDAHKLSFLEAFSSFPDYNFIWKYESDKLPTKNIPKNVLITPWLDQNSILAHKNVVAFMTLAGLLSTTEAVWWGKPMIGIPIFVDQYKNLAKSVNSQIAIKLNYASISEETIKNALKEILYNAKYARNAKIRSKLFQDQPQKPLERAVFWIEWTIRHKDDYHPIESPVKKLGPFKANMFDMILYLIVILMLISYLLGRHCHKRTEIHNEKKKN</sequence>
<comment type="similarity">
    <text evidence="1">Belongs to the UDP-glycosyltransferase family.</text>
</comment>
<dbReference type="AlphaFoldDB" id="A0A336M5A3"/>
<dbReference type="PANTHER" id="PTHR48043:SF159">
    <property type="entry name" value="EG:EG0003.4 PROTEIN-RELATED"/>
    <property type="match status" value="1"/>
</dbReference>
<keyword evidence="4" id="KW-0812">Transmembrane</keyword>
<dbReference type="InterPro" id="IPR002213">
    <property type="entry name" value="UDP_glucos_trans"/>
</dbReference>
<name>A0A336M5A3_CULSO</name>
<feature type="signal peptide" evidence="5">
    <location>
        <begin position="1"/>
        <end position="18"/>
    </location>
</feature>
<dbReference type="Pfam" id="PF00201">
    <property type="entry name" value="UDPGT"/>
    <property type="match status" value="2"/>
</dbReference>
<evidence type="ECO:0000256" key="5">
    <source>
        <dbReference type="SAM" id="SignalP"/>
    </source>
</evidence>
<dbReference type="PROSITE" id="PS00375">
    <property type="entry name" value="UDPGT"/>
    <property type="match status" value="1"/>
</dbReference>
<dbReference type="CDD" id="cd03784">
    <property type="entry name" value="GT1_Gtf-like"/>
    <property type="match status" value="2"/>
</dbReference>
<feature type="transmembrane region" description="Helical" evidence="4">
    <location>
        <begin position="555"/>
        <end position="573"/>
    </location>
</feature>
<dbReference type="GO" id="GO:0008194">
    <property type="term" value="F:UDP-glycosyltransferase activity"/>
    <property type="evidence" value="ECO:0007669"/>
    <property type="project" value="InterPro"/>
</dbReference>
<keyword evidence="3" id="KW-0808">Transferase</keyword>
<feature type="transmembrane region" description="Helical" evidence="4">
    <location>
        <begin position="1021"/>
        <end position="1040"/>
    </location>
</feature>
<dbReference type="Gene3D" id="3.40.50.2000">
    <property type="entry name" value="Glycogen Phosphorylase B"/>
    <property type="match status" value="2"/>
</dbReference>
<feature type="chain" id="PRO_5016431300" evidence="5">
    <location>
        <begin position="19"/>
        <end position="1056"/>
    </location>
</feature>
<evidence type="ECO:0000256" key="1">
    <source>
        <dbReference type="ARBA" id="ARBA00009995"/>
    </source>
</evidence>
<dbReference type="FunFam" id="3.40.50.2000:FF:000050">
    <property type="entry name" value="UDP-glucuronosyltransferase"/>
    <property type="match status" value="1"/>
</dbReference>
<keyword evidence="5" id="KW-0732">Signal</keyword>
<dbReference type="InterPro" id="IPR035595">
    <property type="entry name" value="UDP_glycos_trans_CS"/>
</dbReference>
<protein>
    <submittedName>
        <fullName evidence="6">CSON009258 protein</fullName>
    </submittedName>
</protein>